<name>A0AA39YBU3_9PEZI</name>
<feature type="signal peptide" evidence="1">
    <location>
        <begin position="1"/>
        <end position="23"/>
    </location>
</feature>
<comment type="caution">
    <text evidence="2">The sequence shown here is derived from an EMBL/GenBank/DDBJ whole genome shotgun (WGS) entry which is preliminary data.</text>
</comment>
<protein>
    <recommendedName>
        <fullName evidence="4">AA1-like domain-containing protein</fullName>
    </recommendedName>
</protein>
<keyword evidence="3" id="KW-1185">Reference proteome</keyword>
<dbReference type="EMBL" id="JAULSV010000003">
    <property type="protein sequence ID" value="KAK0649756.1"/>
    <property type="molecule type" value="Genomic_DNA"/>
</dbReference>
<sequence length="178" mass="18502">MVPVAPTIAALLGLLTLSQTATGAALVQVHPHAVLPARQSAAPACTAGTSIPKLYTFGDLRVTYPASDNILGAQSTASFTITNTKTNTSEALACNLRGSYTCQFNGTPKNPKLEVWLQLNLFALFSFRDATPCDGNLSITGGAEMPFTCPNTPIELGQTCVGDVPAVEASGYVDVTVP</sequence>
<feature type="chain" id="PRO_5041302520" description="AA1-like domain-containing protein" evidence="1">
    <location>
        <begin position="24"/>
        <end position="178"/>
    </location>
</feature>
<dbReference type="AlphaFoldDB" id="A0AA39YBU3"/>
<organism evidence="2 3">
    <name type="scientific">Cercophora newfieldiana</name>
    <dbReference type="NCBI Taxonomy" id="92897"/>
    <lineage>
        <taxon>Eukaryota</taxon>
        <taxon>Fungi</taxon>
        <taxon>Dikarya</taxon>
        <taxon>Ascomycota</taxon>
        <taxon>Pezizomycotina</taxon>
        <taxon>Sordariomycetes</taxon>
        <taxon>Sordariomycetidae</taxon>
        <taxon>Sordariales</taxon>
        <taxon>Lasiosphaeriaceae</taxon>
        <taxon>Cercophora</taxon>
    </lineage>
</organism>
<evidence type="ECO:0008006" key="4">
    <source>
        <dbReference type="Google" id="ProtNLM"/>
    </source>
</evidence>
<gene>
    <name evidence="2" type="ORF">B0T16DRAFT_410665</name>
</gene>
<keyword evidence="1" id="KW-0732">Signal</keyword>
<evidence type="ECO:0000313" key="3">
    <source>
        <dbReference type="Proteomes" id="UP001174936"/>
    </source>
</evidence>
<evidence type="ECO:0000313" key="2">
    <source>
        <dbReference type="EMBL" id="KAK0649756.1"/>
    </source>
</evidence>
<reference evidence="2" key="1">
    <citation type="submission" date="2023-06" db="EMBL/GenBank/DDBJ databases">
        <title>Genome-scale phylogeny and comparative genomics of the fungal order Sordariales.</title>
        <authorList>
            <consortium name="Lawrence Berkeley National Laboratory"/>
            <person name="Hensen N."/>
            <person name="Bonometti L."/>
            <person name="Westerberg I."/>
            <person name="Brannstrom I.O."/>
            <person name="Guillou S."/>
            <person name="Cros-Aarteil S."/>
            <person name="Calhoun S."/>
            <person name="Haridas S."/>
            <person name="Kuo A."/>
            <person name="Mondo S."/>
            <person name="Pangilinan J."/>
            <person name="Riley R."/>
            <person name="Labutti K."/>
            <person name="Andreopoulos B."/>
            <person name="Lipzen A."/>
            <person name="Chen C."/>
            <person name="Yanf M."/>
            <person name="Daum C."/>
            <person name="Ng V."/>
            <person name="Clum A."/>
            <person name="Steindorff A."/>
            <person name="Ohm R."/>
            <person name="Martin F."/>
            <person name="Silar P."/>
            <person name="Natvig D."/>
            <person name="Lalanne C."/>
            <person name="Gautier V."/>
            <person name="Ament-Velasquez S.L."/>
            <person name="Kruys A."/>
            <person name="Hutchinson M.I."/>
            <person name="Powell A.J."/>
            <person name="Barry K."/>
            <person name="Miller A.N."/>
            <person name="Grigoriev I.V."/>
            <person name="Debuchy R."/>
            <person name="Gladieux P."/>
            <person name="Thoren M.H."/>
            <person name="Johannesson H."/>
        </authorList>
    </citation>
    <scope>NUCLEOTIDE SEQUENCE</scope>
    <source>
        <strain evidence="2">SMH2532-1</strain>
    </source>
</reference>
<proteinExistence type="predicted"/>
<evidence type="ECO:0000256" key="1">
    <source>
        <dbReference type="SAM" id="SignalP"/>
    </source>
</evidence>
<dbReference type="Proteomes" id="UP001174936">
    <property type="component" value="Unassembled WGS sequence"/>
</dbReference>
<accession>A0AA39YBU3</accession>